<comment type="subcellular location">
    <subcellularLocation>
        <location evidence="1">Cell membrane</location>
        <topology evidence="1">Multi-pass membrane protein</topology>
    </subcellularLocation>
</comment>
<reference evidence="12" key="1">
    <citation type="submission" date="2016-10" db="EMBL/GenBank/DDBJ databases">
        <authorList>
            <person name="Varghese N."/>
            <person name="Submissions S."/>
        </authorList>
    </citation>
    <scope>NUCLEOTIDE SEQUENCE [LARGE SCALE GENOMIC DNA]</scope>
    <source>
        <strain evidence="12">CGMCC 4.2126</strain>
    </source>
</reference>
<dbReference type="Gene3D" id="3.40.50.300">
    <property type="entry name" value="P-loop containing nucleotide triphosphate hydrolases"/>
    <property type="match status" value="1"/>
</dbReference>
<keyword evidence="4" id="KW-0812">Transmembrane</keyword>
<organism evidence="11 12">
    <name type="scientific">Streptosporangium canum</name>
    <dbReference type="NCBI Taxonomy" id="324952"/>
    <lineage>
        <taxon>Bacteria</taxon>
        <taxon>Bacillati</taxon>
        <taxon>Actinomycetota</taxon>
        <taxon>Actinomycetes</taxon>
        <taxon>Streptosporangiales</taxon>
        <taxon>Streptosporangiaceae</taxon>
        <taxon>Streptosporangium</taxon>
    </lineage>
</organism>
<accession>A0A1I3IFE3</accession>
<evidence type="ECO:0000256" key="2">
    <source>
        <dbReference type="ARBA" id="ARBA00006683"/>
    </source>
</evidence>
<dbReference type="InterPro" id="IPR050445">
    <property type="entry name" value="Bact_polysacc_biosynth/exp"/>
</dbReference>
<evidence type="ECO:0000256" key="5">
    <source>
        <dbReference type="ARBA" id="ARBA00022741"/>
    </source>
</evidence>
<gene>
    <name evidence="11" type="ORF">SAMN05216275_103264</name>
</gene>
<dbReference type="SUPFAM" id="SSF52540">
    <property type="entry name" value="P-loop containing nucleoside triphosphate hydrolases"/>
    <property type="match status" value="1"/>
</dbReference>
<dbReference type="GO" id="GO:0005524">
    <property type="term" value="F:ATP binding"/>
    <property type="evidence" value="ECO:0007669"/>
    <property type="project" value="UniProtKB-KW"/>
</dbReference>
<dbReference type="InterPro" id="IPR003856">
    <property type="entry name" value="LPS_length_determ_N"/>
</dbReference>
<evidence type="ECO:0000256" key="9">
    <source>
        <dbReference type="SAM" id="MobiDB-lite"/>
    </source>
</evidence>
<dbReference type="Pfam" id="PF10609">
    <property type="entry name" value="ParA"/>
    <property type="match status" value="1"/>
</dbReference>
<dbReference type="EMBL" id="FOQY01000003">
    <property type="protein sequence ID" value="SFI46589.1"/>
    <property type="molecule type" value="Genomic_DNA"/>
</dbReference>
<evidence type="ECO:0000259" key="10">
    <source>
        <dbReference type="Pfam" id="PF02706"/>
    </source>
</evidence>
<dbReference type="InterPro" id="IPR005702">
    <property type="entry name" value="Wzc-like_C"/>
</dbReference>
<keyword evidence="6" id="KW-0067">ATP-binding</keyword>
<keyword evidence="12" id="KW-1185">Reference proteome</keyword>
<keyword evidence="8" id="KW-0472">Membrane</keyword>
<evidence type="ECO:0000256" key="6">
    <source>
        <dbReference type="ARBA" id="ARBA00022840"/>
    </source>
</evidence>
<protein>
    <submittedName>
        <fullName evidence="11">Capsular exopolysaccharide family</fullName>
    </submittedName>
</protein>
<dbReference type="CDD" id="cd05387">
    <property type="entry name" value="BY-kinase"/>
    <property type="match status" value="1"/>
</dbReference>
<keyword evidence="5" id="KW-0547">Nucleotide-binding</keyword>
<dbReference type="InterPro" id="IPR033756">
    <property type="entry name" value="YlxH/NBP35"/>
</dbReference>
<comment type="similarity">
    <text evidence="2">Belongs to the CpsC/CapA family.</text>
</comment>
<evidence type="ECO:0000256" key="1">
    <source>
        <dbReference type="ARBA" id="ARBA00004651"/>
    </source>
</evidence>
<name>A0A1I3IFE3_9ACTN</name>
<evidence type="ECO:0000256" key="4">
    <source>
        <dbReference type="ARBA" id="ARBA00022692"/>
    </source>
</evidence>
<evidence type="ECO:0000256" key="3">
    <source>
        <dbReference type="ARBA" id="ARBA00022475"/>
    </source>
</evidence>
<evidence type="ECO:0000313" key="12">
    <source>
        <dbReference type="Proteomes" id="UP000199111"/>
    </source>
</evidence>
<dbReference type="PANTHER" id="PTHR32309:SF13">
    <property type="entry name" value="FERRIC ENTEROBACTIN TRANSPORT PROTEIN FEPE"/>
    <property type="match status" value="1"/>
</dbReference>
<dbReference type="NCBIfam" id="TIGR01007">
    <property type="entry name" value="eps_fam"/>
    <property type="match status" value="1"/>
</dbReference>
<dbReference type="AlphaFoldDB" id="A0A1I3IFE3"/>
<feature type="region of interest" description="Disordered" evidence="9">
    <location>
        <begin position="458"/>
        <end position="488"/>
    </location>
</feature>
<dbReference type="RefSeq" id="WP_177244970.1">
    <property type="nucleotide sequence ID" value="NZ_FOQY01000003.1"/>
</dbReference>
<dbReference type="Pfam" id="PF02706">
    <property type="entry name" value="Wzz"/>
    <property type="match status" value="1"/>
</dbReference>
<sequence length="488" mass="51574">MNARDLIAGVRRNLLLVILLAVLGTGAGLGIGLLQAEEYKTTTTLFVSVAQGSQSSIDQRYQGTLFTQERVRSYAALVTTPTVTKPVIKALGLPLKPEELAQRLEVDVPVDTVLVNITARYGDAATVAKIANAVTTRLVGVVAELETPDRTQASAIRVKVVRDAAVPERPSSPRLVLDIVLGLALGLVGGVGAGILREALDTRIHSAADLMRLSDQPVLAMVPKDPGAQAAPLVGDRFGPRAEAYRKLRTALRFIGVDQPAKVFLITSPLMGDGKSTTAVNLAGALAAEGAQVALLEVDLRRPALARMLGLVGEAGLTSVLTGRAELAEVAQSTSGPHRITVLTSGPLPPNPSELLGTQRMRDLLRRLAQNFDYIILDAPPLLPVTDAAVLVPAVDAAILVTRAKKTRRDELREALTVMETARGRVAGLVFNCGAAPTADRYGPYVHDVAQPTMRDTIGDRALPADGRAMRRGNPPVSGDRAVPPTRG</sequence>
<dbReference type="GeneID" id="96303934"/>
<evidence type="ECO:0000256" key="8">
    <source>
        <dbReference type="ARBA" id="ARBA00023136"/>
    </source>
</evidence>
<evidence type="ECO:0000256" key="7">
    <source>
        <dbReference type="ARBA" id="ARBA00022989"/>
    </source>
</evidence>
<keyword evidence="3" id="KW-1003">Cell membrane</keyword>
<dbReference type="GO" id="GO:0005886">
    <property type="term" value="C:plasma membrane"/>
    <property type="evidence" value="ECO:0007669"/>
    <property type="project" value="UniProtKB-SubCell"/>
</dbReference>
<proteinExistence type="inferred from homology"/>
<evidence type="ECO:0000313" key="11">
    <source>
        <dbReference type="EMBL" id="SFI46589.1"/>
    </source>
</evidence>
<feature type="domain" description="Polysaccharide chain length determinant N-terminal" evidence="10">
    <location>
        <begin position="4"/>
        <end position="90"/>
    </location>
</feature>
<dbReference type="PANTHER" id="PTHR32309">
    <property type="entry name" value="TYROSINE-PROTEIN KINASE"/>
    <property type="match status" value="1"/>
</dbReference>
<keyword evidence="7" id="KW-1133">Transmembrane helix</keyword>
<dbReference type="Proteomes" id="UP000199111">
    <property type="component" value="Unassembled WGS sequence"/>
</dbReference>
<dbReference type="InterPro" id="IPR027417">
    <property type="entry name" value="P-loop_NTPase"/>
</dbReference>